<feature type="region of interest" description="Disordered" evidence="1">
    <location>
        <begin position="133"/>
        <end position="161"/>
    </location>
</feature>
<accession>A0A2P5WZ57</accession>
<proteinExistence type="predicted"/>
<evidence type="ECO:0000256" key="1">
    <source>
        <dbReference type="SAM" id="MobiDB-lite"/>
    </source>
</evidence>
<organism evidence="2 3">
    <name type="scientific">Gossypium barbadense</name>
    <name type="common">Sea Island cotton</name>
    <name type="synonym">Hibiscus barbadensis</name>
    <dbReference type="NCBI Taxonomy" id="3634"/>
    <lineage>
        <taxon>Eukaryota</taxon>
        <taxon>Viridiplantae</taxon>
        <taxon>Streptophyta</taxon>
        <taxon>Embryophyta</taxon>
        <taxon>Tracheophyta</taxon>
        <taxon>Spermatophyta</taxon>
        <taxon>Magnoliopsida</taxon>
        <taxon>eudicotyledons</taxon>
        <taxon>Gunneridae</taxon>
        <taxon>Pentapetalae</taxon>
        <taxon>rosids</taxon>
        <taxon>malvids</taxon>
        <taxon>Malvales</taxon>
        <taxon>Malvaceae</taxon>
        <taxon>Malvoideae</taxon>
        <taxon>Gossypium</taxon>
    </lineage>
</organism>
<sequence length="249" mass="27876">MVFSSWICSKNAKNLFVKIVHPGGHVELHDRPILAAEIIYRNPRCVVAYPHVFQQPCAIVAPETELMLGQKFYVVPISTIRKLQRLSNKYSPSPTPRRSNYQQSEESQDPVNDDSSTRCWFFTNKNNKIPYSSLNHSLEGEDSSADSSAEKGVPKGLEEEDGSCFDDKSCFACLMTGAKSSHDHHKACDGDDSAEKTRLPGNVVSVDHDDQTRLHTRKKARGHAKGSPKRRASFDQWQPSLASITETEE</sequence>
<feature type="compositionally biased region" description="Polar residues" evidence="1">
    <location>
        <begin position="86"/>
        <end position="105"/>
    </location>
</feature>
<evidence type="ECO:0000313" key="3">
    <source>
        <dbReference type="Proteomes" id="UP000239757"/>
    </source>
</evidence>
<evidence type="ECO:0000313" key="2">
    <source>
        <dbReference type="EMBL" id="PPR96373.1"/>
    </source>
</evidence>
<dbReference type="OrthoDB" id="1642380at2759"/>
<dbReference type="PANTHER" id="PTHR33052">
    <property type="entry name" value="DUF4228 DOMAIN PROTEIN-RELATED"/>
    <property type="match status" value="1"/>
</dbReference>
<dbReference type="EMBL" id="KZ666055">
    <property type="protein sequence ID" value="PPR96373.1"/>
    <property type="molecule type" value="Genomic_DNA"/>
</dbReference>
<feature type="region of interest" description="Disordered" evidence="1">
    <location>
        <begin position="86"/>
        <end position="115"/>
    </location>
</feature>
<feature type="region of interest" description="Disordered" evidence="1">
    <location>
        <begin position="182"/>
        <end position="249"/>
    </location>
</feature>
<dbReference type="Pfam" id="PF14009">
    <property type="entry name" value="PADRE"/>
    <property type="match status" value="1"/>
</dbReference>
<evidence type="ECO:0008006" key="4">
    <source>
        <dbReference type="Google" id="ProtNLM"/>
    </source>
</evidence>
<name>A0A2P5WZ57_GOSBA</name>
<dbReference type="InterPro" id="IPR025322">
    <property type="entry name" value="PADRE_dom"/>
</dbReference>
<protein>
    <recommendedName>
        <fullName evidence="4">DUF4228 domain-containing protein</fullName>
    </recommendedName>
</protein>
<dbReference type="Proteomes" id="UP000239757">
    <property type="component" value="Unassembled WGS sequence"/>
</dbReference>
<feature type="compositionally biased region" description="Basic and acidic residues" evidence="1">
    <location>
        <begin position="148"/>
        <end position="157"/>
    </location>
</feature>
<dbReference type="AlphaFoldDB" id="A0A2P5WZ57"/>
<feature type="compositionally biased region" description="Basic and acidic residues" evidence="1">
    <location>
        <begin position="186"/>
        <end position="198"/>
    </location>
</feature>
<feature type="compositionally biased region" description="Polar residues" evidence="1">
    <location>
        <begin position="235"/>
        <end position="249"/>
    </location>
</feature>
<gene>
    <name evidence="2" type="ORF">GOBAR_AA24286</name>
</gene>
<feature type="compositionally biased region" description="Basic residues" evidence="1">
    <location>
        <begin position="214"/>
        <end position="231"/>
    </location>
</feature>
<reference evidence="2 3" key="1">
    <citation type="submission" date="2015-01" db="EMBL/GenBank/DDBJ databases">
        <title>Genome of allotetraploid Gossypium barbadense reveals genomic plasticity and fiber elongation in cotton evolution.</title>
        <authorList>
            <person name="Chen X."/>
            <person name="Liu X."/>
            <person name="Zhao B."/>
            <person name="Zheng H."/>
            <person name="Hu Y."/>
            <person name="Lu G."/>
            <person name="Yang C."/>
            <person name="Chen J."/>
            <person name="Shan C."/>
            <person name="Zhang L."/>
            <person name="Zhou Y."/>
            <person name="Wang L."/>
            <person name="Guo W."/>
            <person name="Bai Y."/>
            <person name="Ruan J."/>
            <person name="Shangguan X."/>
            <person name="Mao Y."/>
            <person name="Jiang J."/>
            <person name="Zhu Y."/>
            <person name="Lei J."/>
            <person name="Kang H."/>
            <person name="Chen S."/>
            <person name="He X."/>
            <person name="Wang R."/>
            <person name="Wang Y."/>
            <person name="Chen J."/>
            <person name="Wang L."/>
            <person name="Yu S."/>
            <person name="Wang B."/>
            <person name="Wei J."/>
            <person name="Song S."/>
            <person name="Lu X."/>
            <person name="Gao Z."/>
            <person name="Gu W."/>
            <person name="Deng X."/>
            <person name="Ma D."/>
            <person name="Wang S."/>
            <person name="Liang W."/>
            <person name="Fang L."/>
            <person name="Cai C."/>
            <person name="Zhu X."/>
            <person name="Zhou B."/>
            <person name="Zhang Y."/>
            <person name="Chen Z."/>
            <person name="Xu S."/>
            <person name="Zhu R."/>
            <person name="Wang S."/>
            <person name="Zhang T."/>
            <person name="Zhao G."/>
        </authorList>
    </citation>
    <scope>NUCLEOTIDE SEQUENCE [LARGE SCALE GENOMIC DNA]</scope>
    <source>
        <strain evidence="3">cv. Xinhai21</strain>
        <tissue evidence="2">Leaf</tissue>
    </source>
</reference>